<dbReference type="STRING" id="7209.A0A1I7W463"/>
<protein>
    <submittedName>
        <fullName evidence="7">PA domain-containing protein</fullName>
    </submittedName>
</protein>
<dbReference type="AlphaFoldDB" id="A0A1I7W463"/>
<dbReference type="eggNOG" id="KOG2195">
    <property type="taxonomic scope" value="Eukaryota"/>
</dbReference>
<dbReference type="InterPro" id="IPR046450">
    <property type="entry name" value="PA_dom_sf"/>
</dbReference>
<keyword evidence="2" id="KW-0812">Transmembrane</keyword>
<dbReference type="Pfam" id="PF04253">
    <property type="entry name" value="TFR_dimer"/>
    <property type="match status" value="1"/>
</dbReference>
<sequence length="933" mass="107104">MKEESFDLVNCELSRSTLQRSLSLNDEELPKIGCYDYTATASTSLSTASVPQNLPQSMLIIRDYIPEQMSSCHPQNEELHWLLLNGKDQQSFGSCITMECNYDWKNTGTKDKYINNQQELYHSYNTLYQIINQKSNMEISTKKTKMQISMTQNTTLIPLLLCIVLVFFMVITVLLITVIFLSTQRTITTTTTDKWNSSFNFTFTYADRIRQNLNEQAQISQQLMDEFNAANIKRNIKWLSEKIHVAGTKENAELMRKIADKYHRYGYDVKTYSYNVLLNYPNYEKPNRIELHMGNEKWQELSNGLAERLGPNEAQEQAKDPRALVYWAAYSENGTVTGSVVYVNYGTVNDYKRLDKYEISLKGKIALCRYGGIFRGDKVQLAVKHGAIGMILYSDPFDYTNGRNDMKVFPNEIWLPESGAQRGTLLKTDGDPETPLLPSKYYTYRTETEENLRERQVMPSIPVMPIGYRDARKIMENLSGPQVKFHSWIGSMNVTYRITGSAIFRITVHSACTRRIITNIVATMFGREEPDRYVLFSNHYDAWVKGTVDPISATGTMLEMARVLSKMNESIKWRPRRTIMFCLWDAEEFGLIGSTEWVEEFMKPLQQRAVAVINVDNINGDTSLSVKAVPLLYRVIVNAAAKIESPNRLEREAERLTLLDSWKFYAPKGPITGDRSIPGIAVPGTGSDFQRFITYLGIPVIDMKLESAPSYNYMLYHTMYEIPWLLDNFIDQNYTALMAVGQLWLEIGRDIADSLIIPFNLHDYGLVLSDFIDRMDQQLEHIGIPKAIGVKTYHLILNNLREALTRFQVVANVMQEIAQSVNTGHESVSIKQAEMLNNRMQYIEQAFIAEQGIYPERAEFRHLIFTSNSIHNDYGNLLFGEILDPALQWHNALVTGNLNKTNYWLKMMKTGFAKLHYGIESAILVLDMDGYYN</sequence>
<dbReference type="Gene3D" id="1.20.930.40">
    <property type="entry name" value="Transferrin receptor-like, dimerisation domain"/>
    <property type="match status" value="1"/>
</dbReference>
<feature type="domain" description="PA" evidence="3">
    <location>
        <begin position="336"/>
        <end position="423"/>
    </location>
</feature>
<dbReference type="Proteomes" id="UP000095285">
    <property type="component" value="Unassembled WGS sequence"/>
</dbReference>
<feature type="domain" description="Transferrin receptor-like dimerisation" evidence="4">
    <location>
        <begin position="797"/>
        <end position="906"/>
    </location>
</feature>
<organism evidence="6 7">
    <name type="scientific">Loa loa</name>
    <name type="common">Eye worm</name>
    <name type="synonym">Filaria loa</name>
    <dbReference type="NCBI Taxonomy" id="7209"/>
    <lineage>
        <taxon>Eukaryota</taxon>
        <taxon>Metazoa</taxon>
        <taxon>Ecdysozoa</taxon>
        <taxon>Nematoda</taxon>
        <taxon>Chromadorea</taxon>
        <taxon>Rhabditida</taxon>
        <taxon>Spirurina</taxon>
        <taxon>Spiruromorpha</taxon>
        <taxon>Filarioidea</taxon>
        <taxon>Onchocercidae</taxon>
        <taxon>Loa</taxon>
    </lineage>
</organism>
<dbReference type="GO" id="GO:0004180">
    <property type="term" value="F:carboxypeptidase activity"/>
    <property type="evidence" value="ECO:0007669"/>
    <property type="project" value="TreeGrafter"/>
</dbReference>
<dbReference type="InterPro" id="IPR036757">
    <property type="entry name" value="TFR-like_dimer_dom_sf"/>
</dbReference>
<dbReference type="OrthoDB" id="5841748at2759"/>
<dbReference type="InterPro" id="IPR007365">
    <property type="entry name" value="TFR-like_dimer_dom"/>
</dbReference>
<dbReference type="Pfam" id="PF02225">
    <property type="entry name" value="PA"/>
    <property type="match status" value="1"/>
</dbReference>
<evidence type="ECO:0000313" key="6">
    <source>
        <dbReference type="Proteomes" id="UP000095285"/>
    </source>
</evidence>
<gene>
    <name evidence="7" type="primary">LOAG_08413</name>
</gene>
<dbReference type="SUPFAM" id="SSF47672">
    <property type="entry name" value="Transferrin receptor-like dimerisation domain"/>
    <property type="match status" value="1"/>
</dbReference>
<comment type="similarity">
    <text evidence="1">Belongs to the peptidase M28 family. M28B subfamily.</text>
</comment>
<feature type="transmembrane region" description="Helical" evidence="2">
    <location>
        <begin position="156"/>
        <end position="181"/>
    </location>
</feature>
<proteinExistence type="inferred from homology"/>
<keyword evidence="2" id="KW-1133">Transmembrane helix</keyword>
<evidence type="ECO:0000256" key="2">
    <source>
        <dbReference type="SAM" id="Phobius"/>
    </source>
</evidence>
<evidence type="ECO:0000256" key="1">
    <source>
        <dbReference type="ARBA" id="ARBA00005634"/>
    </source>
</evidence>
<name>A0A1I7W463_LOALO</name>
<dbReference type="CDD" id="cd02121">
    <property type="entry name" value="PA_GCPII_like"/>
    <property type="match status" value="1"/>
</dbReference>
<dbReference type="SUPFAM" id="SSF52025">
    <property type="entry name" value="PA domain"/>
    <property type="match status" value="1"/>
</dbReference>
<accession>A0A1I7W463</accession>
<dbReference type="InterPro" id="IPR039373">
    <property type="entry name" value="Peptidase_M28B"/>
</dbReference>
<keyword evidence="6" id="KW-1185">Reference proteome</keyword>
<dbReference type="InterPro" id="IPR007484">
    <property type="entry name" value="Peptidase_M28"/>
</dbReference>
<dbReference type="Gene3D" id="3.50.30.30">
    <property type="match status" value="1"/>
</dbReference>
<dbReference type="InParanoid" id="A0A1I7W463"/>
<evidence type="ECO:0000259" key="4">
    <source>
        <dbReference type="Pfam" id="PF04253"/>
    </source>
</evidence>
<dbReference type="Pfam" id="PF04389">
    <property type="entry name" value="Peptidase_M28"/>
    <property type="match status" value="1"/>
</dbReference>
<reference evidence="7" key="2">
    <citation type="submission" date="2016-11" db="UniProtKB">
        <authorList>
            <consortium name="WormBaseParasite"/>
        </authorList>
    </citation>
    <scope>IDENTIFICATION</scope>
</reference>
<reference evidence="6" key="1">
    <citation type="submission" date="2012-04" db="EMBL/GenBank/DDBJ databases">
        <title>The Genome Sequence of Loa loa.</title>
        <authorList>
            <consortium name="The Broad Institute Genome Sequencing Platform"/>
            <consortium name="Broad Institute Genome Sequencing Center for Infectious Disease"/>
            <person name="Nutman T.B."/>
            <person name="Fink D.L."/>
            <person name="Russ C."/>
            <person name="Young S."/>
            <person name="Zeng Q."/>
            <person name="Gargeya S."/>
            <person name="Alvarado L."/>
            <person name="Berlin A."/>
            <person name="Chapman S.B."/>
            <person name="Chen Z."/>
            <person name="Freedman E."/>
            <person name="Gellesch M."/>
            <person name="Goldberg J."/>
            <person name="Griggs A."/>
            <person name="Gujja S."/>
            <person name="Heilman E.R."/>
            <person name="Heiman D."/>
            <person name="Howarth C."/>
            <person name="Mehta T."/>
            <person name="Neiman D."/>
            <person name="Pearson M."/>
            <person name="Roberts A."/>
            <person name="Saif S."/>
            <person name="Shea T."/>
            <person name="Shenoy N."/>
            <person name="Sisk P."/>
            <person name="Stolte C."/>
            <person name="Sykes S."/>
            <person name="White J."/>
            <person name="Yandava C."/>
            <person name="Haas B."/>
            <person name="Henn M.R."/>
            <person name="Nusbaum C."/>
            <person name="Birren B."/>
        </authorList>
    </citation>
    <scope>NUCLEOTIDE SEQUENCE [LARGE SCALE GENOMIC DNA]</scope>
</reference>
<dbReference type="PANTHER" id="PTHR10404:SF46">
    <property type="entry name" value="VACUOLAR PROTEIN SORTING-ASSOCIATED PROTEIN 70"/>
    <property type="match status" value="1"/>
</dbReference>
<dbReference type="SUPFAM" id="SSF53187">
    <property type="entry name" value="Zn-dependent exopeptidases"/>
    <property type="match status" value="1"/>
</dbReference>
<dbReference type="Gene3D" id="3.40.630.10">
    <property type="entry name" value="Zn peptidases"/>
    <property type="match status" value="1"/>
</dbReference>
<evidence type="ECO:0000259" key="5">
    <source>
        <dbReference type="Pfam" id="PF04389"/>
    </source>
</evidence>
<keyword evidence="2" id="KW-0472">Membrane</keyword>
<evidence type="ECO:0000313" key="7">
    <source>
        <dbReference type="WBParaSite" id="EN70_9424"/>
    </source>
</evidence>
<evidence type="ECO:0000259" key="3">
    <source>
        <dbReference type="Pfam" id="PF02225"/>
    </source>
</evidence>
<dbReference type="WBParaSite" id="EN70_9424">
    <property type="protein sequence ID" value="EN70_9424"/>
    <property type="gene ID" value="EN70_9424"/>
</dbReference>
<dbReference type="PANTHER" id="PTHR10404">
    <property type="entry name" value="N-ACETYLATED-ALPHA-LINKED ACIDIC DIPEPTIDASE"/>
    <property type="match status" value="1"/>
</dbReference>
<dbReference type="FunFam" id="3.40.630.10:FF:000101">
    <property type="entry name" value="N-acetylated alpha-linked acidic dipeptidase like 1"/>
    <property type="match status" value="1"/>
</dbReference>
<dbReference type="InterPro" id="IPR003137">
    <property type="entry name" value="PA_domain"/>
</dbReference>
<feature type="domain" description="Peptidase M28" evidence="5">
    <location>
        <begin position="519"/>
        <end position="721"/>
    </location>
</feature>